<organism evidence="11 12">
    <name type="scientific">Butyrivibrio hungatei</name>
    <dbReference type="NCBI Taxonomy" id="185008"/>
    <lineage>
        <taxon>Bacteria</taxon>
        <taxon>Bacillati</taxon>
        <taxon>Bacillota</taxon>
        <taxon>Clostridia</taxon>
        <taxon>Lachnospirales</taxon>
        <taxon>Lachnospiraceae</taxon>
        <taxon>Butyrivibrio</taxon>
    </lineage>
</organism>
<dbReference type="NCBIfam" id="TIGR02492">
    <property type="entry name" value="flgK_ends"/>
    <property type="match status" value="1"/>
</dbReference>
<dbReference type="OrthoDB" id="9802553at2"/>
<dbReference type="InterPro" id="IPR010930">
    <property type="entry name" value="Flg_bb/hook_C_dom"/>
</dbReference>
<dbReference type="GO" id="GO:0044780">
    <property type="term" value="P:bacterial-type flagellum assembly"/>
    <property type="evidence" value="ECO:0007669"/>
    <property type="project" value="InterPro"/>
</dbReference>
<feature type="domain" description="Flagellar basal-body/hook protein C-terminal" evidence="9">
    <location>
        <begin position="512"/>
        <end position="546"/>
    </location>
</feature>
<evidence type="ECO:0000256" key="2">
    <source>
        <dbReference type="ARBA" id="ARBA00004613"/>
    </source>
</evidence>
<proteinExistence type="inferred from homology"/>
<dbReference type="Proteomes" id="UP000183047">
    <property type="component" value="Unassembled WGS sequence"/>
</dbReference>
<dbReference type="GO" id="GO:0005576">
    <property type="term" value="C:extracellular region"/>
    <property type="evidence" value="ECO:0007669"/>
    <property type="project" value="UniProtKB-SubCell"/>
</dbReference>
<dbReference type="PRINTS" id="PR01005">
    <property type="entry name" value="FLGHOOKAP1"/>
</dbReference>
<comment type="similarity">
    <text evidence="3 7">Belongs to the flagella basal body rod proteins family.</text>
</comment>
<protein>
    <recommendedName>
        <fullName evidence="4 7">Flagellar hook-associated protein 1</fullName>
        <shortName evidence="7">HAP1</shortName>
    </recommendedName>
</protein>
<dbReference type="EMBL" id="FMUR01000006">
    <property type="protein sequence ID" value="SCX98957.1"/>
    <property type="molecule type" value="Genomic_DNA"/>
</dbReference>
<dbReference type="PANTHER" id="PTHR30033">
    <property type="entry name" value="FLAGELLAR HOOK-ASSOCIATED PROTEIN 1"/>
    <property type="match status" value="1"/>
</dbReference>
<keyword evidence="11" id="KW-0282">Flagellum</keyword>
<dbReference type="Pfam" id="PF22638">
    <property type="entry name" value="FlgK_D1"/>
    <property type="match status" value="1"/>
</dbReference>
<gene>
    <name evidence="7" type="primary">flgK</name>
    <name evidence="11" type="ORF">SAMN02910451_00988</name>
</gene>
<dbReference type="SUPFAM" id="SSF64518">
    <property type="entry name" value="Phase 1 flagellin"/>
    <property type="match status" value="1"/>
</dbReference>
<evidence type="ECO:0000256" key="5">
    <source>
        <dbReference type="ARBA" id="ARBA00022525"/>
    </source>
</evidence>
<dbReference type="Pfam" id="PF00460">
    <property type="entry name" value="Flg_bb_rod"/>
    <property type="match status" value="1"/>
</dbReference>
<feature type="domain" description="Flagellar basal body rod protein N-terminal" evidence="8">
    <location>
        <begin position="7"/>
        <end position="37"/>
    </location>
</feature>
<name>A0A1G5C9D8_9FIRM</name>
<accession>A0A1G5C9D8</accession>
<evidence type="ECO:0000259" key="8">
    <source>
        <dbReference type="Pfam" id="PF00460"/>
    </source>
</evidence>
<dbReference type="PANTHER" id="PTHR30033:SF2">
    <property type="entry name" value="FLAGELLAR HOOK PROTEIN"/>
    <property type="match status" value="1"/>
</dbReference>
<evidence type="ECO:0000256" key="3">
    <source>
        <dbReference type="ARBA" id="ARBA00009677"/>
    </source>
</evidence>
<dbReference type="GO" id="GO:0005198">
    <property type="term" value="F:structural molecule activity"/>
    <property type="evidence" value="ECO:0007669"/>
    <property type="project" value="UniProtKB-UniRule"/>
</dbReference>
<keyword evidence="6 7" id="KW-0975">Bacterial flagellum</keyword>
<feature type="domain" description="Flagellar hook-associated protein FlgK helical" evidence="10">
    <location>
        <begin position="101"/>
        <end position="364"/>
    </location>
</feature>
<evidence type="ECO:0000259" key="10">
    <source>
        <dbReference type="Pfam" id="PF22638"/>
    </source>
</evidence>
<dbReference type="AlphaFoldDB" id="A0A1G5C9D8"/>
<dbReference type="GO" id="GO:0009424">
    <property type="term" value="C:bacterial-type flagellum hook"/>
    <property type="evidence" value="ECO:0007669"/>
    <property type="project" value="UniProtKB-UniRule"/>
</dbReference>
<keyword evidence="5 7" id="KW-0964">Secreted</keyword>
<evidence type="ECO:0000256" key="4">
    <source>
        <dbReference type="ARBA" id="ARBA00016244"/>
    </source>
</evidence>
<evidence type="ECO:0000313" key="12">
    <source>
        <dbReference type="Proteomes" id="UP000183047"/>
    </source>
</evidence>
<keyword evidence="11" id="KW-0966">Cell projection</keyword>
<dbReference type="RefSeq" id="WP_074461718.1">
    <property type="nucleotide sequence ID" value="NZ_FMUR01000006.1"/>
</dbReference>
<evidence type="ECO:0000256" key="6">
    <source>
        <dbReference type="ARBA" id="ARBA00023143"/>
    </source>
</evidence>
<dbReference type="InterPro" id="IPR053927">
    <property type="entry name" value="FlgK_helical"/>
</dbReference>
<evidence type="ECO:0000259" key="9">
    <source>
        <dbReference type="Pfam" id="PF06429"/>
    </source>
</evidence>
<dbReference type="STRING" id="185008.bhn_I2334"/>
<sequence length="552" mass="61591">MSLMANLYVGTSGLQTSQNALNTTAHNMANLDTEGYTRQQISQGTKAYQTLEKRNNCIAWKQIGTGVEYNNCKQVRDFFLDKAYRKEAGRFEYYDVSKKALEEIEDQLQEMNGTEFSESLNNLWTSVQELAKDPTSAVTQSALVTRANEFLTKAKSVYDGFVSYQDNLDTSVSDIVNSINDIGDKIRALNEEIVDIESGRVEKANDLRDTRNTLLDKLGQYGKIDYSEDIFGNVTVLFEGSSFITTDHVNHMGIDVKLESSVGYATPYWEYAAVKEYDREGKEVVTSIEGAHIFDLTQPVSTATDTDIGKLKAVLLARGDHHASYHDIVESTDYYKSNISQSVIMNVEAEFDQLIHNVMTAINKVMEDAESNPATMDNSLGRASDYTMFIVSNEDDTLAYKIDDKHPAGSIKTGFTIENAQVNPILLTDPTTFTYRTVEGNEDTATVKALKEAFIKSDYTLNPNVYTRNDLLSYYNSLISQIANTGDKLKSVADAQEQTVSSISSAREQIIGVSSDEELEYMIQFQNAYNASSRYINVVSEMLEHLVSTLGA</sequence>
<evidence type="ECO:0000256" key="1">
    <source>
        <dbReference type="ARBA" id="ARBA00004365"/>
    </source>
</evidence>
<dbReference type="InterPro" id="IPR001444">
    <property type="entry name" value="Flag_bb_rod_N"/>
</dbReference>
<dbReference type="InterPro" id="IPR002371">
    <property type="entry name" value="FlgK"/>
</dbReference>
<evidence type="ECO:0000313" key="11">
    <source>
        <dbReference type="EMBL" id="SCX98957.1"/>
    </source>
</evidence>
<comment type="subcellular location">
    <subcellularLocation>
        <location evidence="1 7">Bacterial flagellum</location>
    </subcellularLocation>
    <subcellularLocation>
        <location evidence="2 7">Secreted</location>
    </subcellularLocation>
</comment>
<dbReference type="Pfam" id="PF06429">
    <property type="entry name" value="Flg_bbr_C"/>
    <property type="match status" value="1"/>
</dbReference>
<reference evidence="12" key="1">
    <citation type="submission" date="2016-10" db="EMBL/GenBank/DDBJ databases">
        <authorList>
            <person name="Varghese N."/>
            <person name="Submissions S."/>
        </authorList>
    </citation>
    <scope>NUCLEOTIDE SEQUENCE [LARGE SCALE GENOMIC DNA]</scope>
    <source>
        <strain evidence="12">XBD2006</strain>
    </source>
</reference>
<keyword evidence="12" id="KW-1185">Reference proteome</keyword>
<evidence type="ECO:0000256" key="7">
    <source>
        <dbReference type="RuleBase" id="RU362065"/>
    </source>
</evidence>
<keyword evidence="11" id="KW-0969">Cilium</keyword>